<keyword evidence="4" id="KW-1185">Reference proteome</keyword>
<reference evidence="3 4" key="1">
    <citation type="submission" date="2018-06" db="EMBL/GenBank/DDBJ databases">
        <title>Complete genome of Desulfovibrio indonesiensis P37SLT.</title>
        <authorList>
            <person name="Crispim J.S."/>
            <person name="Vidigal P.M.P."/>
            <person name="Silva L.C.F."/>
            <person name="Laguardia C.N."/>
            <person name="Araujo L.C."/>
            <person name="Dias R.S."/>
            <person name="Sousa M.P."/>
            <person name="Paula S.O."/>
            <person name="Silva C."/>
        </authorList>
    </citation>
    <scope>NUCLEOTIDE SEQUENCE [LARGE SCALE GENOMIC DNA]</scope>
    <source>
        <strain evidence="3 4">P37SLT</strain>
    </source>
</reference>
<dbReference type="EMBL" id="QMIE01000002">
    <property type="protein sequence ID" value="TVM19341.1"/>
    <property type="molecule type" value="Genomic_DNA"/>
</dbReference>
<evidence type="ECO:0000313" key="3">
    <source>
        <dbReference type="EMBL" id="TVM19341.1"/>
    </source>
</evidence>
<gene>
    <name evidence="3" type="ORF">DPQ33_02995</name>
</gene>
<feature type="compositionally biased region" description="Basic and acidic residues" evidence="1">
    <location>
        <begin position="83"/>
        <end position="93"/>
    </location>
</feature>
<feature type="region of interest" description="Disordered" evidence="1">
    <location>
        <begin position="32"/>
        <end position="93"/>
    </location>
</feature>
<feature type="signal peptide" evidence="2">
    <location>
        <begin position="1"/>
        <end position="29"/>
    </location>
</feature>
<keyword evidence="2" id="KW-0732">Signal</keyword>
<proteinExistence type="predicted"/>
<protein>
    <submittedName>
        <fullName evidence="3">Uncharacterized protein</fullName>
    </submittedName>
</protein>
<feature type="compositionally biased region" description="Polar residues" evidence="1">
    <location>
        <begin position="69"/>
        <end position="80"/>
    </location>
</feature>
<dbReference type="AlphaFoldDB" id="A0A7M3MJ42"/>
<dbReference type="Proteomes" id="UP000448292">
    <property type="component" value="Unassembled WGS sequence"/>
</dbReference>
<accession>A0A7M3MJ42</accession>
<dbReference type="RefSeq" id="WP_144301699.1">
    <property type="nucleotide sequence ID" value="NZ_QMIE01000002.1"/>
</dbReference>
<evidence type="ECO:0000313" key="4">
    <source>
        <dbReference type="Proteomes" id="UP000448292"/>
    </source>
</evidence>
<feature type="chain" id="PRO_5029693059" evidence="2">
    <location>
        <begin position="30"/>
        <end position="93"/>
    </location>
</feature>
<evidence type="ECO:0000256" key="2">
    <source>
        <dbReference type="SAM" id="SignalP"/>
    </source>
</evidence>
<organism evidence="3 4">
    <name type="scientific">Oceanidesulfovibrio indonesiensis</name>
    <dbReference type="NCBI Taxonomy" id="54767"/>
    <lineage>
        <taxon>Bacteria</taxon>
        <taxon>Pseudomonadati</taxon>
        <taxon>Thermodesulfobacteriota</taxon>
        <taxon>Desulfovibrionia</taxon>
        <taxon>Desulfovibrionales</taxon>
        <taxon>Desulfovibrionaceae</taxon>
        <taxon>Oceanidesulfovibrio</taxon>
    </lineage>
</organism>
<sequence>MISIKRFFIVCVAITLLLGSLLMQKIAEAADKGTKSRYAPQESSTVGAYSGGGGSTSKSGKNAADKSDATGNSSSSSEPTAEQMEKRQQIIVY</sequence>
<evidence type="ECO:0000256" key="1">
    <source>
        <dbReference type="SAM" id="MobiDB-lite"/>
    </source>
</evidence>
<name>A0A7M3MJ42_9BACT</name>
<comment type="caution">
    <text evidence="3">The sequence shown here is derived from an EMBL/GenBank/DDBJ whole genome shotgun (WGS) entry which is preliminary data.</text>
</comment>